<accession>A0ABN8L6W0</accession>
<dbReference type="Pfam" id="PF00564">
    <property type="entry name" value="PB1"/>
    <property type="match status" value="1"/>
</dbReference>
<evidence type="ECO:0000256" key="6">
    <source>
        <dbReference type="PROSITE-ProRule" id="PRU00228"/>
    </source>
</evidence>
<evidence type="ECO:0000259" key="8">
    <source>
        <dbReference type="PROSITE" id="PS50030"/>
    </source>
</evidence>
<feature type="compositionally biased region" description="Low complexity" evidence="7">
    <location>
        <begin position="266"/>
        <end position="276"/>
    </location>
</feature>
<evidence type="ECO:0000256" key="1">
    <source>
        <dbReference type="ARBA" id="ARBA00004123"/>
    </source>
</evidence>
<dbReference type="SUPFAM" id="SSF57850">
    <property type="entry name" value="RING/U-box"/>
    <property type="match status" value="1"/>
</dbReference>
<feature type="region of interest" description="Disordered" evidence="7">
    <location>
        <begin position="192"/>
        <end position="232"/>
    </location>
</feature>
<dbReference type="SMART" id="SM00165">
    <property type="entry name" value="UBA"/>
    <property type="match status" value="1"/>
</dbReference>
<evidence type="ECO:0000256" key="7">
    <source>
        <dbReference type="SAM" id="MobiDB-lite"/>
    </source>
</evidence>
<feature type="region of interest" description="Disordered" evidence="7">
    <location>
        <begin position="324"/>
        <end position="366"/>
    </location>
</feature>
<dbReference type="SUPFAM" id="SSF46934">
    <property type="entry name" value="UBA-like"/>
    <property type="match status" value="1"/>
</dbReference>
<dbReference type="InterPro" id="IPR033741">
    <property type="entry name" value="SQSTM_UBA"/>
</dbReference>
<dbReference type="PANTHER" id="PTHR15090">
    <property type="entry name" value="SEQUESTOSOME 1-RELATED"/>
    <property type="match status" value="1"/>
</dbReference>
<keyword evidence="11" id="KW-1185">Reference proteome</keyword>
<evidence type="ECO:0000256" key="5">
    <source>
        <dbReference type="ARBA" id="ARBA00023242"/>
    </source>
</evidence>
<protein>
    <recommendedName>
        <fullName evidence="12">ZZ-type domain-containing protein</fullName>
    </recommendedName>
</protein>
<feature type="compositionally biased region" description="Polar residues" evidence="7">
    <location>
        <begin position="524"/>
        <end position="536"/>
    </location>
</feature>
<feature type="region of interest" description="Disordered" evidence="7">
    <location>
        <begin position="254"/>
        <end position="308"/>
    </location>
</feature>
<sequence>MEDQVPFKVFAFWNNDSKPEVRRFGVDKSVVTSFHYLNAKLQDVYPGLRGKTYSVSWKDEDGDDVTISSDEELMTALTALYGNLVRLNLYVKCDSPKEEVCDIIFTSNQAETTPVFDPCSPSHYGVVCDGCDNPVVGFRYKCTSCEDYDLCSKCESSGLHPEHCMVRVPSPVMPRHLIKAAIKRSRHFLKTVAGATADNHNKRHRRDRSGDRHHYGDRHHHDQNRGDHHRRPRTSWLETFTTYMNEFANLAGDVGVDTDQSKPSDSKTQQDQQQPPKTAPENSKTPPKQAESSTSKPNMPQCPFAPGMENLPKLIEAYFNGTLLSQSQPSDPKTQQPKTAPENPEDAPKQAEPSTSKPNIPECPFVPGMENLPKLIEAYFNGTLLSQLQQQAQPTAQTTSGVNTPNANDNDVEMAQSEPKPQETDKVSVKSEDSASGSTRIVKDASPEKFEGWTVINKDKDLMDGDDKPSAPAEPSPPIGFNLPEEFRQHVSISEGQSLYPPLHAAAAEPGTPLKPQPAKPTEPQASQASLDANNSQPQPKQAAPKPRPHPKAHIEAAIKQMIAMGFTNEEGWLTQLLESADGNIAAVVDLLTPAKPK</sequence>
<dbReference type="InterPro" id="IPR015940">
    <property type="entry name" value="UBA"/>
</dbReference>
<gene>
    <name evidence="10" type="ORF">CHILSU_LOCUS8870</name>
</gene>
<comment type="subcellular location">
    <subcellularLocation>
        <location evidence="1">Nucleus</location>
    </subcellularLocation>
</comment>
<feature type="compositionally biased region" description="Polar residues" evidence="7">
    <location>
        <begin position="324"/>
        <end position="338"/>
    </location>
</feature>
<feature type="compositionally biased region" description="Low complexity" evidence="7">
    <location>
        <begin position="390"/>
        <end position="400"/>
    </location>
</feature>
<dbReference type="SMART" id="SM00291">
    <property type="entry name" value="ZnF_ZZ"/>
    <property type="match status" value="1"/>
</dbReference>
<feature type="region of interest" description="Disordered" evidence="7">
    <location>
        <begin position="390"/>
        <end position="555"/>
    </location>
</feature>
<dbReference type="InterPro" id="IPR000433">
    <property type="entry name" value="Znf_ZZ"/>
</dbReference>
<evidence type="ECO:0000256" key="3">
    <source>
        <dbReference type="ARBA" id="ARBA00022771"/>
    </source>
</evidence>
<dbReference type="CDD" id="cd14320">
    <property type="entry name" value="UBA_SQSTM"/>
    <property type="match status" value="1"/>
</dbReference>
<dbReference type="Gene3D" id="1.10.8.10">
    <property type="entry name" value="DNA helicase RuvA subunit, C-terminal domain"/>
    <property type="match status" value="1"/>
</dbReference>
<dbReference type="PROSITE" id="PS50135">
    <property type="entry name" value="ZF_ZZ_2"/>
    <property type="match status" value="1"/>
</dbReference>
<dbReference type="Gene3D" id="3.30.60.90">
    <property type="match status" value="1"/>
</dbReference>
<keyword evidence="5" id="KW-0539">Nucleus</keyword>
<feature type="domain" description="ZZ-type" evidence="9">
    <location>
        <begin position="123"/>
        <end position="173"/>
    </location>
</feature>
<keyword evidence="4" id="KW-0862">Zinc</keyword>
<dbReference type="InterPro" id="IPR043145">
    <property type="entry name" value="Znf_ZZ_sf"/>
</dbReference>
<dbReference type="CDD" id="cd02340">
    <property type="entry name" value="ZZ_NBR1_like"/>
    <property type="match status" value="1"/>
</dbReference>
<feature type="compositionally biased region" description="Basic and acidic residues" evidence="7">
    <location>
        <begin position="420"/>
        <end position="433"/>
    </location>
</feature>
<dbReference type="Pfam" id="PF00569">
    <property type="entry name" value="ZZ"/>
    <property type="match status" value="1"/>
</dbReference>
<proteinExistence type="predicted"/>
<dbReference type="SUPFAM" id="SSF54277">
    <property type="entry name" value="CAD &amp; PB1 domains"/>
    <property type="match status" value="1"/>
</dbReference>
<dbReference type="EMBL" id="OU963897">
    <property type="protein sequence ID" value="CAH2989526.1"/>
    <property type="molecule type" value="Genomic_DNA"/>
</dbReference>
<dbReference type="Pfam" id="PF16577">
    <property type="entry name" value="UBA_5"/>
    <property type="match status" value="1"/>
</dbReference>
<dbReference type="InterPro" id="IPR000270">
    <property type="entry name" value="PB1_dom"/>
</dbReference>
<evidence type="ECO:0000259" key="9">
    <source>
        <dbReference type="PROSITE" id="PS50135"/>
    </source>
</evidence>
<name>A0ABN8L6W0_CHISP</name>
<dbReference type="InterPro" id="IPR009060">
    <property type="entry name" value="UBA-like_sf"/>
</dbReference>
<feature type="compositionally biased region" description="Basic and acidic residues" evidence="7">
    <location>
        <begin position="208"/>
        <end position="226"/>
    </location>
</feature>
<dbReference type="PROSITE" id="PS01357">
    <property type="entry name" value="ZF_ZZ_1"/>
    <property type="match status" value="1"/>
</dbReference>
<evidence type="ECO:0008006" key="12">
    <source>
        <dbReference type="Google" id="ProtNLM"/>
    </source>
</evidence>
<dbReference type="PANTHER" id="PTHR15090:SF0">
    <property type="entry name" value="SEQUESTOSOME-1"/>
    <property type="match status" value="1"/>
</dbReference>
<dbReference type="Gene3D" id="3.10.20.90">
    <property type="entry name" value="Phosphatidylinositol 3-kinase Catalytic Subunit, Chain A, domain 1"/>
    <property type="match status" value="1"/>
</dbReference>
<dbReference type="InterPro" id="IPR052260">
    <property type="entry name" value="Autophagy_Rcpt_SigReg"/>
</dbReference>
<organism evidence="10 11">
    <name type="scientific">Chilo suppressalis</name>
    <name type="common">Asiatic rice borer moth</name>
    <dbReference type="NCBI Taxonomy" id="168631"/>
    <lineage>
        <taxon>Eukaryota</taxon>
        <taxon>Metazoa</taxon>
        <taxon>Ecdysozoa</taxon>
        <taxon>Arthropoda</taxon>
        <taxon>Hexapoda</taxon>
        <taxon>Insecta</taxon>
        <taxon>Pterygota</taxon>
        <taxon>Neoptera</taxon>
        <taxon>Endopterygota</taxon>
        <taxon>Lepidoptera</taxon>
        <taxon>Glossata</taxon>
        <taxon>Ditrysia</taxon>
        <taxon>Pyraloidea</taxon>
        <taxon>Crambidae</taxon>
        <taxon>Crambinae</taxon>
        <taxon>Chilo</taxon>
    </lineage>
</organism>
<feature type="domain" description="UBA" evidence="8">
    <location>
        <begin position="552"/>
        <end position="595"/>
    </location>
</feature>
<dbReference type="PROSITE" id="PS50030">
    <property type="entry name" value="UBA"/>
    <property type="match status" value="1"/>
</dbReference>
<dbReference type="Proteomes" id="UP001153292">
    <property type="component" value="Chromosome 4"/>
</dbReference>
<reference evidence="10" key="1">
    <citation type="submission" date="2021-12" db="EMBL/GenBank/DDBJ databases">
        <authorList>
            <person name="King R."/>
        </authorList>
    </citation>
    <scope>NUCLEOTIDE SEQUENCE</scope>
</reference>
<evidence type="ECO:0000256" key="2">
    <source>
        <dbReference type="ARBA" id="ARBA00022723"/>
    </source>
</evidence>
<feature type="compositionally biased region" description="Polar residues" evidence="7">
    <location>
        <begin position="280"/>
        <end position="298"/>
    </location>
</feature>
<evidence type="ECO:0000313" key="11">
    <source>
        <dbReference type="Proteomes" id="UP001153292"/>
    </source>
</evidence>
<keyword evidence="2" id="KW-0479">Metal-binding</keyword>
<evidence type="ECO:0000313" key="10">
    <source>
        <dbReference type="EMBL" id="CAH2989526.1"/>
    </source>
</evidence>
<feature type="compositionally biased region" description="Basic and acidic residues" evidence="7">
    <location>
        <begin position="441"/>
        <end position="469"/>
    </location>
</feature>
<evidence type="ECO:0000256" key="4">
    <source>
        <dbReference type="ARBA" id="ARBA00022833"/>
    </source>
</evidence>
<keyword evidence="3 6" id="KW-0863">Zinc-finger</keyword>
<dbReference type="SMART" id="SM00666">
    <property type="entry name" value="PB1"/>
    <property type="match status" value="1"/>
</dbReference>